<feature type="chain" id="PRO_5013302199" evidence="1">
    <location>
        <begin position="24"/>
        <end position="72"/>
    </location>
</feature>
<feature type="signal peptide" evidence="1">
    <location>
        <begin position="1"/>
        <end position="23"/>
    </location>
</feature>
<proteinExistence type="predicted"/>
<protein>
    <submittedName>
        <fullName evidence="2">Putative secreted protein</fullName>
    </submittedName>
</protein>
<evidence type="ECO:0000256" key="1">
    <source>
        <dbReference type="SAM" id="SignalP"/>
    </source>
</evidence>
<organism evidence="2">
    <name type="scientific">Panstrongylus lignarius</name>
    <dbReference type="NCBI Taxonomy" id="156445"/>
    <lineage>
        <taxon>Eukaryota</taxon>
        <taxon>Metazoa</taxon>
        <taxon>Ecdysozoa</taxon>
        <taxon>Arthropoda</taxon>
        <taxon>Hexapoda</taxon>
        <taxon>Insecta</taxon>
        <taxon>Pterygota</taxon>
        <taxon>Neoptera</taxon>
        <taxon>Paraneoptera</taxon>
        <taxon>Hemiptera</taxon>
        <taxon>Heteroptera</taxon>
        <taxon>Panheteroptera</taxon>
        <taxon>Cimicomorpha</taxon>
        <taxon>Reduviidae</taxon>
        <taxon>Triatominae</taxon>
        <taxon>Panstrongylus</taxon>
    </lineage>
</organism>
<keyword evidence="1" id="KW-0732">Signal</keyword>
<sequence>MLRSLVAEIVLCILSVVSLLTEATNRPSVDSLTHVTASLWPAISDVILILSRFPHSTGGADDLEIVGRFLFG</sequence>
<accession>A0A224Y4D0</accession>
<dbReference type="EMBL" id="GFTR01000406">
    <property type="protein sequence ID" value="JAW16020.1"/>
    <property type="molecule type" value="Transcribed_RNA"/>
</dbReference>
<evidence type="ECO:0000313" key="2">
    <source>
        <dbReference type="EMBL" id="JAW16020.1"/>
    </source>
</evidence>
<reference evidence="2" key="1">
    <citation type="journal article" date="2018" name="PLoS Negl. Trop. Dis.">
        <title>An insight into the salivary gland and fat body transcriptome of Panstrongylus lignarius (Hemiptera: Heteroptera), the main vector of Chagas disease in Peru.</title>
        <authorList>
            <person name="Nevoa J.C."/>
            <person name="Mendes M.T."/>
            <person name="da Silva M.V."/>
            <person name="Soares S.C."/>
            <person name="Oliveira C.J.F."/>
            <person name="Ribeiro J.M.C."/>
        </authorList>
    </citation>
    <scope>NUCLEOTIDE SEQUENCE</scope>
</reference>
<dbReference type="AlphaFoldDB" id="A0A224Y4D0"/>
<name>A0A224Y4D0_9HEMI</name>